<dbReference type="InterPro" id="IPR029045">
    <property type="entry name" value="ClpP/crotonase-like_dom_sf"/>
</dbReference>
<evidence type="ECO:0000259" key="4">
    <source>
        <dbReference type="Pfam" id="PF16113"/>
    </source>
</evidence>
<dbReference type="CDD" id="cd06558">
    <property type="entry name" value="crotonase-like"/>
    <property type="match status" value="1"/>
</dbReference>
<protein>
    <recommendedName>
        <fullName evidence="2">3-hydroxyisobutyryl-CoA hydrolase</fullName>
        <ecNumber evidence="2">3.1.2.4</ecNumber>
    </recommendedName>
</protein>
<dbReference type="EMBL" id="MN079077">
    <property type="protein sequence ID" value="QEA03934.1"/>
    <property type="molecule type" value="Genomic_DNA"/>
</dbReference>
<name>A0A5B8R8Z1_9ZZZZ</name>
<dbReference type="GO" id="GO:0006574">
    <property type="term" value="P:L-valine catabolic process"/>
    <property type="evidence" value="ECO:0007669"/>
    <property type="project" value="TreeGrafter"/>
</dbReference>
<dbReference type="SUPFAM" id="SSF52096">
    <property type="entry name" value="ClpP/crotonase"/>
    <property type="match status" value="1"/>
</dbReference>
<dbReference type="InterPro" id="IPR045004">
    <property type="entry name" value="ECH_dom"/>
</dbReference>
<dbReference type="InterPro" id="IPR032259">
    <property type="entry name" value="HIBYL-CoA-H"/>
</dbReference>
<accession>A0A5B8R8Z1</accession>
<dbReference type="Gene3D" id="3.90.226.10">
    <property type="entry name" value="2-enoyl-CoA Hydratase, Chain A, domain 1"/>
    <property type="match status" value="1"/>
</dbReference>
<dbReference type="GO" id="GO:0016491">
    <property type="term" value="F:oxidoreductase activity"/>
    <property type="evidence" value="ECO:0007669"/>
    <property type="project" value="UniProtKB-KW"/>
</dbReference>
<sequence>MSDQPVIFEEVSAANGRRVGFARLNAEKALNALNPAMIAALRPQLERWADDPGIACVVLHGAGEKAFCAGGDVVATYHAIQEAEGGRSTFCEQFFEQEYRLDYRIHTYPKPLLVWGHGIVMGGGLGMMVGGSHRVVTEASRIAMPEITIGLYPDVAGTWFLNRMPGRVGLFLGLTGARMNAADALYTSLADYFITAEHRDAIFAALADVAWDDDPELNRGHLSLLLRRFADGCRGERPDSNVLEHIDFIDHVTDRHSVAGILEAMRESSPEDKWLATATRNLELGSPTSARVIFEQFRRGRHLSLKQVFRRELAMSVQCTRRHDFPEGVRALLVDKDQNPRWNPATLAEVEDSLVDAHFEAPEGLDPSPLDDLPE</sequence>
<dbReference type="AlphaFoldDB" id="A0A5B8R8Z1"/>
<dbReference type="PANTHER" id="PTHR43176">
    <property type="entry name" value="3-HYDROXYISOBUTYRYL-COA HYDROLASE-RELATED"/>
    <property type="match status" value="1"/>
</dbReference>
<dbReference type="EC" id="3.1.2.4" evidence="2"/>
<proteinExistence type="predicted"/>
<dbReference type="Pfam" id="PF16113">
    <property type="entry name" value="ECH_2"/>
    <property type="match status" value="1"/>
</dbReference>
<dbReference type="PANTHER" id="PTHR43176:SF3">
    <property type="entry name" value="3-HYDROXYISOBUTYRYL-COA HYDROLASE, MITOCHONDRIAL"/>
    <property type="match status" value="1"/>
</dbReference>
<evidence type="ECO:0000256" key="1">
    <source>
        <dbReference type="ARBA" id="ARBA00001709"/>
    </source>
</evidence>
<evidence type="ECO:0000256" key="2">
    <source>
        <dbReference type="ARBA" id="ARBA00011915"/>
    </source>
</evidence>
<evidence type="ECO:0000313" key="5">
    <source>
        <dbReference type="EMBL" id="QEA03934.1"/>
    </source>
</evidence>
<evidence type="ECO:0000256" key="3">
    <source>
        <dbReference type="ARBA" id="ARBA00022801"/>
    </source>
</evidence>
<keyword evidence="3" id="KW-0378">Hydrolase</keyword>
<reference evidence="5" key="1">
    <citation type="submission" date="2019-06" db="EMBL/GenBank/DDBJ databases">
        <authorList>
            <person name="Murdoch R.W."/>
            <person name="Fathepure B."/>
        </authorList>
    </citation>
    <scope>NUCLEOTIDE SEQUENCE</scope>
</reference>
<dbReference type="NCBIfam" id="NF004127">
    <property type="entry name" value="PRK05617.1"/>
    <property type="match status" value="1"/>
</dbReference>
<dbReference type="GO" id="GO:0003860">
    <property type="term" value="F:3-hydroxyisobutyryl-CoA hydrolase activity"/>
    <property type="evidence" value="ECO:0007669"/>
    <property type="project" value="UniProtKB-EC"/>
</dbReference>
<organism evidence="5">
    <name type="scientific">uncultured organism</name>
    <dbReference type="NCBI Taxonomy" id="155900"/>
    <lineage>
        <taxon>unclassified sequences</taxon>
        <taxon>environmental samples</taxon>
    </lineage>
</organism>
<keyword evidence="5" id="KW-0560">Oxidoreductase</keyword>
<feature type="domain" description="Enoyl-CoA hydratase/isomerase" evidence="4">
    <location>
        <begin position="20"/>
        <end position="359"/>
    </location>
</feature>
<comment type="catalytic activity">
    <reaction evidence="1">
        <text>3-hydroxy-2-methylpropanoyl-CoA + H2O = 3-hydroxy-2-methylpropanoate + CoA + H(+)</text>
        <dbReference type="Rhea" id="RHEA:20888"/>
        <dbReference type="ChEBI" id="CHEBI:11805"/>
        <dbReference type="ChEBI" id="CHEBI:15377"/>
        <dbReference type="ChEBI" id="CHEBI:15378"/>
        <dbReference type="ChEBI" id="CHEBI:57287"/>
        <dbReference type="ChEBI" id="CHEBI:57340"/>
        <dbReference type="EC" id="3.1.2.4"/>
    </reaction>
</comment>
<gene>
    <name evidence="5" type="primary">fadJ_1</name>
    <name evidence="5" type="ORF">KBTEX_00235</name>
</gene>